<dbReference type="GeneID" id="31361423"/>
<feature type="compositionally biased region" description="Low complexity" evidence="5">
    <location>
        <begin position="310"/>
        <end position="324"/>
    </location>
</feature>
<dbReference type="Proteomes" id="UP000001396">
    <property type="component" value="Unassembled WGS sequence"/>
</dbReference>
<dbReference type="GO" id="GO:0080090">
    <property type="term" value="P:regulation of primary metabolic process"/>
    <property type="evidence" value="ECO:0007669"/>
    <property type="project" value="UniProtKB-ARBA"/>
</dbReference>
<dbReference type="InterPro" id="IPR003653">
    <property type="entry name" value="Peptidase_C48_C"/>
</dbReference>
<protein>
    <submittedName>
        <fullName evidence="7">Sentrin/SUMO-specific protease</fullName>
    </submittedName>
</protein>
<evidence type="ECO:0000256" key="2">
    <source>
        <dbReference type="ARBA" id="ARBA00022670"/>
    </source>
</evidence>
<feature type="region of interest" description="Disordered" evidence="5">
    <location>
        <begin position="71"/>
        <end position="136"/>
    </location>
</feature>
<evidence type="ECO:0000256" key="1">
    <source>
        <dbReference type="ARBA" id="ARBA00005234"/>
    </source>
</evidence>
<dbReference type="FunFam" id="3.40.395.10:FF:000001">
    <property type="entry name" value="Sentrin-specific protease 1"/>
    <property type="match status" value="1"/>
</dbReference>
<dbReference type="SUPFAM" id="SSF54001">
    <property type="entry name" value="Cysteine proteinases"/>
    <property type="match status" value="1"/>
</dbReference>
<gene>
    <name evidence="7" type="ORF">PPL_05939</name>
</gene>
<keyword evidence="2 7" id="KW-0645">Protease</keyword>
<evidence type="ECO:0000313" key="8">
    <source>
        <dbReference type="Proteomes" id="UP000001396"/>
    </source>
</evidence>
<feature type="compositionally biased region" description="Low complexity" evidence="5">
    <location>
        <begin position="8"/>
        <end position="28"/>
    </location>
</feature>
<keyword evidence="8" id="KW-1185">Reference proteome</keyword>
<proteinExistence type="inferred from homology"/>
<feature type="domain" description="Ubiquitin-like protease family profile" evidence="6">
    <location>
        <begin position="481"/>
        <end position="650"/>
    </location>
</feature>
<feature type="compositionally biased region" description="Polar residues" evidence="5">
    <location>
        <begin position="280"/>
        <end position="309"/>
    </location>
</feature>
<dbReference type="PROSITE" id="PS50600">
    <property type="entry name" value="ULP_PROTEASE"/>
    <property type="match status" value="1"/>
</dbReference>
<feature type="region of interest" description="Disordered" evidence="5">
    <location>
        <begin position="150"/>
        <end position="194"/>
    </location>
</feature>
<organism evidence="7 8">
    <name type="scientific">Heterostelium pallidum (strain ATCC 26659 / Pp 5 / PN500)</name>
    <name type="common">Cellular slime mold</name>
    <name type="synonym">Polysphondylium pallidum</name>
    <dbReference type="NCBI Taxonomy" id="670386"/>
    <lineage>
        <taxon>Eukaryota</taxon>
        <taxon>Amoebozoa</taxon>
        <taxon>Evosea</taxon>
        <taxon>Eumycetozoa</taxon>
        <taxon>Dictyostelia</taxon>
        <taxon>Acytosteliales</taxon>
        <taxon>Acytosteliaceae</taxon>
        <taxon>Heterostelium</taxon>
    </lineage>
</organism>
<reference evidence="7 8" key="1">
    <citation type="journal article" date="2011" name="Genome Res.">
        <title>Phylogeny-wide analysis of social amoeba genomes highlights ancient origins for complex intercellular communication.</title>
        <authorList>
            <person name="Heidel A.J."/>
            <person name="Lawal H.M."/>
            <person name="Felder M."/>
            <person name="Schilde C."/>
            <person name="Helps N.R."/>
            <person name="Tunggal B."/>
            <person name="Rivero F."/>
            <person name="John U."/>
            <person name="Schleicher M."/>
            <person name="Eichinger L."/>
            <person name="Platzer M."/>
            <person name="Noegel A.A."/>
            <person name="Schaap P."/>
            <person name="Gloeckner G."/>
        </authorList>
    </citation>
    <scope>NUCLEOTIDE SEQUENCE [LARGE SCALE GENOMIC DNA]</scope>
    <source>
        <strain evidence="8">ATCC 26659 / Pp 5 / PN500</strain>
    </source>
</reference>
<dbReference type="InterPro" id="IPR038765">
    <property type="entry name" value="Papain-like_cys_pep_sf"/>
</dbReference>
<comment type="similarity">
    <text evidence="1">Belongs to the peptidase C48 family.</text>
</comment>
<dbReference type="Gene3D" id="3.40.395.10">
    <property type="entry name" value="Adenoviral Proteinase, Chain A"/>
    <property type="match status" value="1"/>
</dbReference>
<dbReference type="AlphaFoldDB" id="D3BBS0"/>
<evidence type="ECO:0000256" key="3">
    <source>
        <dbReference type="ARBA" id="ARBA00022801"/>
    </source>
</evidence>
<keyword evidence="4" id="KW-0788">Thiol protease</keyword>
<feature type="region of interest" description="Disordered" evidence="5">
    <location>
        <begin position="252"/>
        <end position="345"/>
    </location>
</feature>
<dbReference type="InParanoid" id="D3BBS0"/>
<dbReference type="GO" id="GO:0006508">
    <property type="term" value="P:proteolysis"/>
    <property type="evidence" value="ECO:0007669"/>
    <property type="project" value="UniProtKB-KW"/>
</dbReference>
<dbReference type="MEROPS" id="C48.A18"/>
<feature type="region of interest" description="Disordered" evidence="5">
    <location>
        <begin position="1"/>
        <end position="28"/>
    </location>
</feature>
<dbReference type="PANTHER" id="PTHR12606">
    <property type="entry name" value="SENTRIN/SUMO-SPECIFIC PROTEASE"/>
    <property type="match status" value="1"/>
</dbReference>
<evidence type="ECO:0000256" key="5">
    <source>
        <dbReference type="SAM" id="MobiDB-lite"/>
    </source>
</evidence>
<feature type="compositionally biased region" description="Low complexity" evidence="5">
    <location>
        <begin position="252"/>
        <end position="279"/>
    </location>
</feature>
<dbReference type="EMBL" id="ADBJ01000026">
    <property type="protein sequence ID" value="EFA81103.1"/>
    <property type="molecule type" value="Genomic_DNA"/>
</dbReference>
<evidence type="ECO:0000259" key="6">
    <source>
        <dbReference type="PROSITE" id="PS50600"/>
    </source>
</evidence>
<name>D3BBS0_HETP5</name>
<dbReference type="GO" id="GO:0060255">
    <property type="term" value="P:regulation of macromolecule metabolic process"/>
    <property type="evidence" value="ECO:0007669"/>
    <property type="project" value="UniProtKB-ARBA"/>
</dbReference>
<evidence type="ECO:0000256" key="4">
    <source>
        <dbReference type="ARBA" id="ARBA00022807"/>
    </source>
</evidence>
<dbReference type="GO" id="GO:0016929">
    <property type="term" value="F:deSUMOylase activity"/>
    <property type="evidence" value="ECO:0007669"/>
    <property type="project" value="TreeGrafter"/>
</dbReference>
<dbReference type="OMA" id="IMILECI"/>
<dbReference type="GO" id="GO:0005634">
    <property type="term" value="C:nucleus"/>
    <property type="evidence" value="ECO:0007669"/>
    <property type="project" value="TreeGrafter"/>
</dbReference>
<evidence type="ECO:0000313" key="7">
    <source>
        <dbReference type="EMBL" id="EFA81103.1"/>
    </source>
</evidence>
<keyword evidence="3" id="KW-0378">Hydrolase</keyword>
<feature type="compositionally biased region" description="Low complexity" evidence="5">
    <location>
        <begin position="154"/>
        <end position="166"/>
    </location>
</feature>
<sequence>MSLFITMNNNETTFSQHNNNNNNNNNTEISNVVDLDVESQQQNSSSDYLNNDNSIYIPVQNLKRKYTTNNTDQQQQNNNNHFIGRNTTNNNSSSNSSSNTNRYSSSRYTNSNNSRSYKQRNQSPFKKKQQQQHSSQDINLFHSQHFTVPEYTMSNNNDNNNSNINNDENDNDNETVSNLNNENDSQSYNSTNLYYTPKSKQSFIDIYKNSKDSIDLRESINNLIENTQSNLNLNSEVPTSSLVYENEENINNNRSSYQPYRSLGSQQQQQQQPRLSSSYNFSRSTPPTTRYQDNNSNNDNFIYSSPNRSTSTTLITSPTKTPLKSTLQNQLQNAEDNNNHQDTPLSIDDLYTSTTTTTTSTSPSSKLKSISYYDSKSTSLMSSFRPKSIEIIDSTDNERFYDKVNKSKQVSRDEDITSLLEKLQSISQTHSWSFIKQLEKRIEEQKKQKPVLKPLTAAEEKTIQGVLTERNDNLLAEFNSITIYRRDIIKLKPGGWLNDEIINFYMELLKKRQEDNKNRYLNCHFFSSFFYQFLCNNNNTYSYQRVKKWTKDFDIFAKQKVCIPVHLGAHWCLAVINFVDKRFEYYDSLLGDNSQCLTKLRRYLEDEMNDKSKKGVINLSEFTDYTPKDIPVQQNGYDCGVFTCKFADYTARGLPLDFTQKDITLSRKIMILECINKDMLS</sequence>
<dbReference type="GO" id="GO:0016926">
    <property type="term" value="P:protein desumoylation"/>
    <property type="evidence" value="ECO:0007669"/>
    <property type="project" value="TreeGrafter"/>
</dbReference>
<dbReference type="RefSeq" id="XP_020433221.1">
    <property type="nucleotide sequence ID" value="XM_020576809.1"/>
</dbReference>
<dbReference type="Pfam" id="PF02902">
    <property type="entry name" value="Peptidase_C48"/>
    <property type="match status" value="1"/>
</dbReference>
<comment type="caution">
    <text evidence="7">The sequence shown here is derived from an EMBL/GenBank/DDBJ whole genome shotgun (WGS) entry which is preliminary data.</text>
</comment>
<accession>D3BBS0</accession>
<feature type="compositionally biased region" description="Low complexity" evidence="5">
    <location>
        <begin position="71"/>
        <end position="116"/>
    </location>
</feature>
<dbReference type="PANTHER" id="PTHR12606:SF141">
    <property type="entry name" value="GH15225P-RELATED"/>
    <property type="match status" value="1"/>
</dbReference>
<feature type="compositionally biased region" description="Polar residues" evidence="5">
    <location>
        <begin position="175"/>
        <end position="194"/>
    </location>
</feature>
<dbReference type="STRING" id="670386.D3BBS0"/>
<feature type="compositionally biased region" description="Polar residues" evidence="5">
    <location>
        <begin position="325"/>
        <end position="344"/>
    </location>
</feature>